<dbReference type="PANTHER" id="PTHR43619">
    <property type="entry name" value="S-ADENOSYL-L-METHIONINE-DEPENDENT METHYLTRANSFERASE YKTD-RELATED"/>
    <property type="match status" value="1"/>
</dbReference>
<dbReference type="PANTHER" id="PTHR43619:SF2">
    <property type="entry name" value="S-ADENOSYL-L-METHIONINE-DEPENDENT METHYLTRANSFERASES SUPERFAMILY PROTEIN"/>
    <property type="match status" value="1"/>
</dbReference>
<proteinExistence type="predicted"/>
<dbReference type="SUPFAM" id="SSF53335">
    <property type="entry name" value="S-adenosyl-L-methionine-dependent methyltransferases"/>
    <property type="match status" value="1"/>
</dbReference>
<evidence type="ECO:0000256" key="2">
    <source>
        <dbReference type="ARBA" id="ARBA00022679"/>
    </source>
</evidence>
<protein>
    <submittedName>
        <fullName evidence="4">Uncharacterized protein</fullName>
    </submittedName>
</protein>
<evidence type="ECO:0000313" key="5">
    <source>
        <dbReference type="Proteomes" id="UP001295423"/>
    </source>
</evidence>
<name>A0AAD2G517_9STRA</name>
<sequence>MRLLRSNSVQSTSLLVAYWRSLETLHAPSSKPLIQDPTAQILLDNLLPQEARQEFETSPLRQIGWDMLALRTRVIDDWLLQQGPFADNNLSEEDGNNTKRPSESGHRRQLVNLGAGMCGRPYRLNCNGILSRVLEVELDGSLLDIKHQVLAEAGCQPTTDLISVELDLLKDSKTALSTLYENGLEENKPTDWLAEGLFAYLDSNGHQSIFELAGHRPQSRLAVSLFEDECKDLFLQHGVDLPWNDDLVPCQDVIAQATSVGWELERLVQNKDWKELYGRDTHLPGYNIIFFQWPEC</sequence>
<evidence type="ECO:0000256" key="1">
    <source>
        <dbReference type="ARBA" id="ARBA00022603"/>
    </source>
</evidence>
<keyword evidence="2" id="KW-0808">Transferase</keyword>
<dbReference type="GO" id="GO:0032259">
    <property type="term" value="P:methylation"/>
    <property type="evidence" value="ECO:0007669"/>
    <property type="project" value="UniProtKB-KW"/>
</dbReference>
<keyword evidence="5" id="KW-1185">Reference proteome</keyword>
<dbReference type="InterPro" id="IPR007213">
    <property type="entry name" value="Ppm1/Ppm2/Tcmp"/>
</dbReference>
<keyword evidence="1" id="KW-0489">Methyltransferase</keyword>
<dbReference type="Pfam" id="PF04072">
    <property type="entry name" value="LCM"/>
    <property type="match status" value="1"/>
</dbReference>
<dbReference type="GO" id="GO:0008168">
    <property type="term" value="F:methyltransferase activity"/>
    <property type="evidence" value="ECO:0007669"/>
    <property type="project" value="UniProtKB-KW"/>
</dbReference>
<dbReference type="Gene3D" id="3.40.50.150">
    <property type="entry name" value="Vaccinia Virus protein VP39"/>
    <property type="match status" value="1"/>
</dbReference>
<accession>A0AAD2G517</accession>
<reference evidence="4" key="1">
    <citation type="submission" date="2023-08" db="EMBL/GenBank/DDBJ databases">
        <authorList>
            <person name="Audoor S."/>
            <person name="Bilcke G."/>
        </authorList>
    </citation>
    <scope>NUCLEOTIDE SEQUENCE</scope>
</reference>
<dbReference type="InterPro" id="IPR029063">
    <property type="entry name" value="SAM-dependent_MTases_sf"/>
</dbReference>
<dbReference type="Proteomes" id="UP001295423">
    <property type="component" value="Unassembled WGS sequence"/>
</dbReference>
<feature type="region of interest" description="Disordered" evidence="3">
    <location>
        <begin position="86"/>
        <end position="106"/>
    </location>
</feature>
<evidence type="ECO:0000256" key="3">
    <source>
        <dbReference type="SAM" id="MobiDB-lite"/>
    </source>
</evidence>
<dbReference type="EMBL" id="CAKOGP040002136">
    <property type="protein sequence ID" value="CAJ1963231.1"/>
    <property type="molecule type" value="Genomic_DNA"/>
</dbReference>
<gene>
    <name evidence="4" type="ORF">CYCCA115_LOCUS20065</name>
</gene>
<organism evidence="4 5">
    <name type="scientific">Cylindrotheca closterium</name>
    <dbReference type="NCBI Taxonomy" id="2856"/>
    <lineage>
        <taxon>Eukaryota</taxon>
        <taxon>Sar</taxon>
        <taxon>Stramenopiles</taxon>
        <taxon>Ochrophyta</taxon>
        <taxon>Bacillariophyta</taxon>
        <taxon>Bacillariophyceae</taxon>
        <taxon>Bacillariophycidae</taxon>
        <taxon>Bacillariales</taxon>
        <taxon>Bacillariaceae</taxon>
        <taxon>Cylindrotheca</taxon>
    </lineage>
</organism>
<comment type="caution">
    <text evidence="4">The sequence shown here is derived from an EMBL/GenBank/DDBJ whole genome shotgun (WGS) entry which is preliminary data.</text>
</comment>
<feature type="compositionally biased region" description="Basic and acidic residues" evidence="3">
    <location>
        <begin position="96"/>
        <end position="106"/>
    </location>
</feature>
<dbReference type="AlphaFoldDB" id="A0AAD2G517"/>
<evidence type="ECO:0000313" key="4">
    <source>
        <dbReference type="EMBL" id="CAJ1963231.1"/>
    </source>
</evidence>